<protein>
    <submittedName>
        <fullName evidence="1">Uncharacterized protein</fullName>
    </submittedName>
</protein>
<accession>A0ACB8UZL3</accession>
<proteinExistence type="predicted"/>
<organism evidence="1">
    <name type="scientific">Ophidiomyces ophidiicola</name>
    <dbReference type="NCBI Taxonomy" id="1387563"/>
    <lineage>
        <taxon>Eukaryota</taxon>
        <taxon>Fungi</taxon>
        <taxon>Dikarya</taxon>
        <taxon>Ascomycota</taxon>
        <taxon>Pezizomycotina</taxon>
        <taxon>Eurotiomycetes</taxon>
        <taxon>Eurotiomycetidae</taxon>
        <taxon>Onygenales</taxon>
        <taxon>Onygenaceae</taxon>
        <taxon>Ophidiomyces</taxon>
    </lineage>
</organism>
<evidence type="ECO:0000313" key="1">
    <source>
        <dbReference type="EMBL" id="KAI2389144.1"/>
    </source>
</evidence>
<reference evidence="1" key="1">
    <citation type="journal article" date="2022" name="bioRxiv">
        <title>Population genetic analysis of Ophidiomyces ophidiicola, the causative agent of snake fungal disease, indicates recent introductions to the USA.</title>
        <authorList>
            <person name="Ladner J.T."/>
            <person name="Palmer J.M."/>
            <person name="Ettinger C.L."/>
            <person name="Stajich J.E."/>
            <person name="Farrell T.M."/>
            <person name="Glorioso B.M."/>
            <person name="Lawson B."/>
            <person name="Price S.J."/>
            <person name="Stengle A.G."/>
            <person name="Grear D.A."/>
            <person name="Lorch J.M."/>
        </authorList>
    </citation>
    <scope>NUCLEOTIDE SEQUENCE</scope>
    <source>
        <strain evidence="1">NWHC 24266-5</strain>
    </source>
</reference>
<comment type="caution">
    <text evidence="1">The sequence shown here is derived from an EMBL/GenBank/DDBJ whole genome shotgun (WGS) entry which is preliminary data.</text>
</comment>
<name>A0ACB8UZL3_9EURO</name>
<sequence>MSTNKTISTQGPQENLWPSTLSPVRFLPPWGKRIHDMSEFMGENTVDSHKTMPEGLGEQQKDNLFVGKQNPSPKLNIEQPRPLYHNIYSLPMADSDAKDPAWVAPSYSLPQDALLPAEIPPQDFYERLSLPVHSSSIISDADSSPFVDSLGLLTEDVDEKSNVRKKPRLEEPEPLALNATVSAPLSFSPYSFASTAPSLDFTFSAYPEVPVTCAAYTPQQSAVYFSSTPLSPVPSPRRHSDATRFRSPVRPTPSPRPRPQSSPYSLEVSRRRLSNSSVTSMPSFAPSPYMGRKSANSSAYTSPQIRGCQFFPTALAPPQPNPLQPGNVFLNSMFPSHDQYNTRFIVPETVASQRVPRTLRSDVDPDQAYFEDFAGLSEPPDLLGPLKETPLSPPPEDMMPADPTMVPHEQDLRFENDLYTPKWVRGHGNKREGWCGICKPGRWLVLKNSAFWYDKSFTHGVSAVTGQAFAAPKDIRRTEGSANIWEGLCGNCDQWVGLVTSKKKGTTWFRHAYKCHNHYKPDDALKRQRESEERRTVSTVDAYSQSPQSIPASKPVPLALGYPGAPTRSGNPVNNPRGVSTVQSMLSMI</sequence>
<gene>
    <name evidence="1" type="ORF">LOY88_002302</name>
</gene>
<dbReference type="EMBL" id="JALBCA010000026">
    <property type="protein sequence ID" value="KAI2389144.1"/>
    <property type="molecule type" value="Genomic_DNA"/>
</dbReference>